<name>A0ABP1D153_9APHY</name>
<feature type="transmembrane region" description="Helical" evidence="2">
    <location>
        <begin position="24"/>
        <end position="43"/>
    </location>
</feature>
<feature type="region of interest" description="Disordered" evidence="1">
    <location>
        <begin position="185"/>
        <end position="205"/>
    </location>
</feature>
<keyword evidence="4" id="KW-1185">Reference proteome</keyword>
<protein>
    <recommendedName>
        <fullName evidence="5">DUF962-domain-containing protein</fullName>
    </recommendedName>
</protein>
<dbReference type="PANTHER" id="PTHR28026">
    <property type="entry name" value="DUF962 DOMAIN PROTEIN (AFU_ORTHOLOGUE AFUA_8G05310)"/>
    <property type="match status" value="1"/>
</dbReference>
<reference evidence="4" key="1">
    <citation type="submission" date="2024-04" db="EMBL/GenBank/DDBJ databases">
        <authorList>
            <person name="Shaw F."/>
            <person name="Minotto A."/>
        </authorList>
    </citation>
    <scope>NUCLEOTIDE SEQUENCE [LARGE SCALE GENOMIC DNA]</scope>
</reference>
<sequence length="205" mass="24061">MLFDVRKQLTFYGAYHNNPTNVRIHLTCVPIILWTYMVMLQYLPRPSFIPPIEYKFNDYLEFQFNWATFIWIFYIVYYHILEPVAAFLYVPQFFLSLLTAISVSHRPEALRYVIALHIAAWLAQFVGHGVAEKRAPALLDNIVGALVLAPFFVHVELLFRLGYRPEFQKALHNDIGQEIARIKKAEGDKKRADELDEELKEEQEL</sequence>
<feature type="compositionally biased region" description="Acidic residues" evidence="1">
    <location>
        <begin position="194"/>
        <end position="205"/>
    </location>
</feature>
<evidence type="ECO:0000256" key="2">
    <source>
        <dbReference type="SAM" id="Phobius"/>
    </source>
</evidence>
<gene>
    <name evidence="3" type="ORF">GFSPODELE1_LOCUS3675</name>
</gene>
<keyword evidence="2" id="KW-0812">Transmembrane</keyword>
<accession>A0ABP1D153</accession>
<dbReference type="EMBL" id="OZ037945">
    <property type="protein sequence ID" value="CAL1701625.1"/>
    <property type="molecule type" value="Genomic_DNA"/>
</dbReference>
<evidence type="ECO:0000313" key="4">
    <source>
        <dbReference type="Proteomes" id="UP001497453"/>
    </source>
</evidence>
<keyword evidence="2" id="KW-1133">Transmembrane helix</keyword>
<organism evidence="3 4">
    <name type="scientific">Somion occarium</name>
    <dbReference type="NCBI Taxonomy" id="3059160"/>
    <lineage>
        <taxon>Eukaryota</taxon>
        <taxon>Fungi</taxon>
        <taxon>Dikarya</taxon>
        <taxon>Basidiomycota</taxon>
        <taxon>Agaricomycotina</taxon>
        <taxon>Agaricomycetes</taxon>
        <taxon>Polyporales</taxon>
        <taxon>Cerrenaceae</taxon>
        <taxon>Somion</taxon>
    </lineage>
</organism>
<dbReference type="PANTHER" id="PTHR28026:SF9">
    <property type="entry name" value="2-HYDROXY-PALMITIC ACID DIOXYGENASE MPO1"/>
    <property type="match status" value="1"/>
</dbReference>
<evidence type="ECO:0008006" key="5">
    <source>
        <dbReference type="Google" id="ProtNLM"/>
    </source>
</evidence>
<dbReference type="Pfam" id="PF06127">
    <property type="entry name" value="Mpo1-like"/>
    <property type="match status" value="1"/>
</dbReference>
<proteinExistence type="predicted"/>
<dbReference type="Proteomes" id="UP001497453">
    <property type="component" value="Chromosome 2"/>
</dbReference>
<evidence type="ECO:0000256" key="1">
    <source>
        <dbReference type="SAM" id="MobiDB-lite"/>
    </source>
</evidence>
<feature type="transmembrane region" description="Helical" evidence="2">
    <location>
        <begin position="142"/>
        <end position="159"/>
    </location>
</feature>
<feature type="transmembrane region" description="Helical" evidence="2">
    <location>
        <begin position="64"/>
        <end position="80"/>
    </location>
</feature>
<feature type="transmembrane region" description="Helical" evidence="2">
    <location>
        <begin position="110"/>
        <end position="130"/>
    </location>
</feature>
<evidence type="ECO:0000313" key="3">
    <source>
        <dbReference type="EMBL" id="CAL1701625.1"/>
    </source>
</evidence>
<keyword evidence="2" id="KW-0472">Membrane</keyword>
<dbReference type="InterPro" id="IPR009305">
    <property type="entry name" value="Mpo1-like"/>
</dbReference>